<dbReference type="EMBL" id="CP046313">
    <property type="protein sequence ID" value="QGS07139.1"/>
    <property type="molecule type" value="Genomic_DNA"/>
</dbReference>
<dbReference type="RefSeq" id="WP_006364744.1">
    <property type="nucleotide sequence ID" value="NZ_CP046313.1"/>
</dbReference>
<proteinExistence type="predicted"/>
<dbReference type="InterPro" id="IPR016662">
    <property type="entry name" value="Acyl-CoA_thioEstase_long-chain"/>
</dbReference>
<keyword evidence="1" id="KW-1133">Transmembrane helix</keyword>
<dbReference type="InterPro" id="IPR014940">
    <property type="entry name" value="BAAT_C"/>
</dbReference>
<reference evidence="3 4" key="1">
    <citation type="submission" date="2019-11" db="EMBL/GenBank/DDBJ databases">
        <title>FDA dAtabase for Regulatory Grade micrObial Sequences (FDA-ARGOS): Supporting development and validation of Infectious Disease Dx tests.</title>
        <authorList>
            <person name="Turner S."/>
            <person name="Byrd R."/>
            <person name="Tallon L."/>
            <person name="Sadzewicz L."/>
            <person name="Vavikolanu K."/>
            <person name="Mehta A."/>
            <person name="Aluvathingal J."/>
            <person name="Nadendla S."/>
            <person name="Myers T."/>
            <person name="Yan Y."/>
            <person name="Sichtig H."/>
        </authorList>
    </citation>
    <scope>NUCLEOTIDE SEQUENCE [LARGE SCALE GENOMIC DNA]</scope>
    <source>
        <strain evidence="3 4">FDAARGOS_742</strain>
    </source>
</reference>
<dbReference type="PIRSF" id="PIRSF016521">
    <property type="entry name" value="Acyl-CoA_hydro"/>
    <property type="match status" value="1"/>
</dbReference>
<accession>A0ABX6FF47</accession>
<feature type="domain" description="BAAT/Acyl-CoA thioester hydrolase C-terminal" evidence="2">
    <location>
        <begin position="126"/>
        <end position="298"/>
    </location>
</feature>
<dbReference type="SUPFAM" id="SSF53474">
    <property type="entry name" value="alpha/beta-Hydrolases"/>
    <property type="match status" value="1"/>
</dbReference>
<evidence type="ECO:0000256" key="1">
    <source>
        <dbReference type="SAM" id="Phobius"/>
    </source>
</evidence>
<organism evidence="3 4">
    <name type="scientific">Gemella sanguinis</name>
    <dbReference type="NCBI Taxonomy" id="84135"/>
    <lineage>
        <taxon>Bacteria</taxon>
        <taxon>Bacillati</taxon>
        <taxon>Bacillota</taxon>
        <taxon>Bacilli</taxon>
        <taxon>Bacillales</taxon>
        <taxon>Gemellaceae</taxon>
        <taxon>Gemella</taxon>
    </lineage>
</organism>
<protein>
    <submittedName>
        <fullName evidence="3">Acyl-CoA thioesterase</fullName>
    </submittedName>
</protein>
<keyword evidence="1" id="KW-0472">Membrane</keyword>
<dbReference type="PANTHER" id="PTHR10824">
    <property type="entry name" value="ACYL-COENZYME A THIOESTERASE-RELATED"/>
    <property type="match status" value="1"/>
</dbReference>
<dbReference type="Gene3D" id="3.40.50.1820">
    <property type="entry name" value="alpha/beta hydrolase"/>
    <property type="match status" value="1"/>
</dbReference>
<name>A0ABX6FF47_9BACL</name>
<evidence type="ECO:0000313" key="3">
    <source>
        <dbReference type="EMBL" id="QGS07139.1"/>
    </source>
</evidence>
<feature type="transmembrane region" description="Helical" evidence="1">
    <location>
        <begin position="6"/>
        <end position="25"/>
    </location>
</feature>
<evidence type="ECO:0000259" key="2">
    <source>
        <dbReference type="Pfam" id="PF08840"/>
    </source>
</evidence>
<keyword evidence="4" id="KW-1185">Reference proteome</keyword>
<gene>
    <name evidence="3" type="ORF">FOC50_01985</name>
</gene>
<dbReference type="Pfam" id="PF08840">
    <property type="entry name" value="BAAT_C"/>
    <property type="match status" value="1"/>
</dbReference>
<dbReference type="InterPro" id="IPR029058">
    <property type="entry name" value="AB_hydrolase_fold"/>
</dbReference>
<evidence type="ECO:0000313" key="4">
    <source>
        <dbReference type="Proteomes" id="UP000427636"/>
    </source>
</evidence>
<sequence>MEKILLFILIKAITLTVVVFTTRLYNDYKYGKDSLTSAEYYNDVTNLSLYPKKINGVDVRVIDEGTFQGFHLIPERKTHKGIVICYGGSEGSPNFEEAQRLAKEGYETLAVFMFGMKNQQKTLVKIPLEQFEDVLKYVNKNIEEKTPITVLAASKGAEYALNLATKYDEISNLILIAPSAYIFAGLDFDNYGSSWTWNGKEIEYIDIKKSSFLTYLKNILVPIIIKSPVQYKAIYDNAVEQDLERTRKLIPAQNIKANILMIVGEDDQMWGSYEMAKIIQSYNKNAVISSHKNAGHIFEGKGILNTPDMRIRLGGTSDGNKKAKLEEEKVINDFLKKYHINNKR</sequence>
<dbReference type="PANTHER" id="PTHR10824:SF4">
    <property type="entry name" value="ACYL-COENZYME A THIOESTERASE 1-LIKE"/>
    <property type="match status" value="1"/>
</dbReference>
<dbReference type="GeneID" id="84802023"/>
<keyword evidence="1" id="KW-0812">Transmembrane</keyword>
<dbReference type="Proteomes" id="UP000427636">
    <property type="component" value="Chromosome"/>
</dbReference>